<dbReference type="AlphaFoldDB" id="F0IXY5"/>
<dbReference type="PANTHER" id="PTHR43841">
    <property type="entry name" value="3-HYDROXYACYL-THIOESTER DEHYDRATASE HTDX-RELATED"/>
    <property type="match status" value="1"/>
</dbReference>
<protein>
    <submittedName>
        <fullName evidence="1">Uncharacterized protein</fullName>
    </submittedName>
</protein>
<dbReference type="PRINTS" id="PR01483">
    <property type="entry name" value="FASYNTHASE"/>
</dbReference>
<organism evidence="1 2">
    <name type="scientific">Acidiphilium multivorum (strain DSM 11245 / JCM 8867 / NBRC 100883 / AIU 301)</name>
    <dbReference type="NCBI Taxonomy" id="926570"/>
    <lineage>
        <taxon>Bacteria</taxon>
        <taxon>Pseudomonadati</taxon>
        <taxon>Pseudomonadota</taxon>
        <taxon>Alphaproteobacteria</taxon>
        <taxon>Acetobacterales</taxon>
        <taxon>Acidocellaceae</taxon>
        <taxon>Acidiphilium</taxon>
    </lineage>
</organism>
<dbReference type="InterPro" id="IPR029069">
    <property type="entry name" value="HotDog_dom_sf"/>
</dbReference>
<dbReference type="GO" id="GO:0004312">
    <property type="term" value="F:fatty acid synthase activity"/>
    <property type="evidence" value="ECO:0007669"/>
    <property type="project" value="InterPro"/>
</dbReference>
<evidence type="ECO:0000313" key="1">
    <source>
        <dbReference type="EMBL" id="BAJ80645.1"/>
    </source>
</evidence>
<reference evidence="1 2" key="1">
    <citation type="submission" date="2010-12" db="EMBL/GenBank/DDBJ databases">
        <title>Whole genome sequence of Acidiphilium multivorum AIU301.</title>
        <authorList>
            <person name="Narita-Yamada S."/>
            <person name="Nakamura S."/>
            <person name="Ito N."/>
            <person name="Takarada H."/>
            <person name="Katano Y."/>
            <person name="Nakazawa H."/>
            <person name="Hosoyama A."/>
            <person name="Yamada R."/>
            <person name="Fujita N."/>
        </authorList>
    </citation>
    <scope>NUCLEOTIDE SEQUENCE [LARGE SCALE GENOMIC DNA]</scope>
    <source>
        <strain evidence="2">DSM 11245 / JCM 8867 / AIU301</strain>
    </source>
</reference>
<accession>F0IXY5</accession>
<gene>
    <name evidence="1" type="ordered locus">ACMV_12980</name>
</gene>
<keyword evidence="2" id="KW-1185">Reference proteome</keyword>
<dbReference type="SUPFAM" id="SSF54637">
    <property type="entry name" value="Thioesterase/thiol ester dehydrase-isomerase"/>
    <property type="match status" value="2"/>
</dbReference>
<dbReference type="GO" id="GO:0006633">
    <property type="term" value="P:fatty acid biosynthetic process"/>
    <property type="evidence" value="ECO:0007669"/>
    <property type="project" value="InterPro"/>
</dbReference>
<dbReference type="Pfam" id="PF01575">
    <property type="entry name" value="MaoC_dehydratas"/>
    <property type="match status" value="1"/>
</dbReference>
<dbReference type="PANTHER" id="PTHR43841:SF3">
    <property type="entry name" value="(3R)-HYDROXYACYL-ACP DEHYDRATASE SUBUNIT HADB"/>
    <property type="match status" value="1"/>
</dbReference>
<evidence type="ECO:0000313" key="2">
    <source>
        <dbReference type="Proteomes" id="UP000007100"/>
    </source>
</evidence>
<dbReference type="InterPro" id="IPR003965">
    <property type="entry name" value="Fatty_acid_synthase"/>
</dbReference>
<proteinExistence type="predicted"/>
<dbReference type="KEGG" id="amv:ACMV_12980"/>
<dbReference type="GO" id="GO:0005835">
    <property type="term" value="C:fatty acid synthase complex"/>
    <property type="evidence" value="ECO:0007669"/>
    <property type="project" value="InterPro"/>
</dbReference>
<dbReference type="InterPro" id="IPR002539">
    <property type="entry name" value="MaoC-like_dom"/>
</dbReference>
<dbReference type="HOGENOM" id="CLU_056696_0_0_5"/>
<sequence length="310" mass="33221">MEAFPIPAGNIAPAPDPDPWRAAPQETLKAVPAAGAIRRRALATLLRRGAAGAPDPVVLRRRAVIDARRAHAYAALCGFGERCGIPPTFPHLLGFPLHMALLLRPGFPFPVIGLVHLENTIRQHVRLESADALEIEARFAGWLAHDKGQALAIDTRALRAGSLVWESRSVYLRLGARDIRGRPHQPVATPDVPLSTMLRLDLPASLGRRYATVSGDANPIHTSAAAARLFGFPRPIAHGMWSKARAIAALLPNAPVETLTAAIAFKTPAFLPGGACLMAGPPGGTRLIELRDRRETKPHLRGTLAFRAAA</sequence>
<dbReference type="RefSeq" id="WP_013639904.1">
    <property type="nucleotide sequence ID" value="NC_015186.1"/>
</dbReference>
<dbReference type="Proteomes" id="UP000007100">
    <property type="component" value="Chromosome"/>
</dbReference>
<name>F0IXY5_ACIMA</name>
<dbReference type="EMBL" id="AP012035">
    <property type="protein sequence ID" value="BAJ80645.1"/>
    <property type="molecule type" value="Genomic_DNA"/>
</dbReference>
<dbReference type="Gene3D" id="3.10.129.10">
    <property type="entry name" value="Hotdog Thioesterase"/>
    <property type="match status" value="1"/>
</dbReference>